<dbReference type="Proteomes" id="UP001600943">
    <property type="component" value="Unassembled WGS sequence"/>
</dbReference>
<dbReference type="RefSeq" id="WP_369861680.1">
    <property type="nucleotide sequence ID" value="NZ_BAABYW010000001.1"/>
</dbReference>
<gene>
    <name evidence="1" type="ORF">K040078D81_46420</name>
</gene>
<evidence type="ECO:0000313" key="2">
    <source>
        <dbReference type="Proteomes" id="UP001600943"/>
    </source>
</evidence>
<protein>
    <submittedName>
        <fullName evidence="1">Uncharacterized protein</fullName>
    </submittedName>
</protein>
<comment type="caution">
    <text evidence="1">The sequence shown here is derived from an EMBL/GenBank/DDBJ whole genome shotgun (WGS) entry which is preliminary data.</text>
</comment>
<dbReference type="EMBL" id="BAABYW010000001">
    <property type="protein sequence ID" value="GAA6410525.1"/>
    <property type="molecule type" value="Genomic_DNA"/>
</dbReference>
<sequence length="75" mass="8886">MTKLSIITRLWSHITDLRMLIRGQGNKTLAQIEEELDITEYYCRPYADADDVDKHNEIRAGPETVLFYCKNQRKR</sequence>
<evidence type="ECO:0000313" key="1">
    <source>
        <dbReference type="EMBL" id="GAA6410525.1"/>
    </source>
</evidence>
<keyword evidence="2" id="KW-1185">Reference proteome</keyword>
<name>A0ABQ0BGF0_9FIRM</name>
<organism evidence="1 2">
    <name type="scientific">Blautia hominis</name>
    <dbReference type="NCBI Taxonomy" id="2025493"/>
    <lineage>
        <taxon>Bacteria</taxon>
        <taxon>Bacillati</taxon>
        <taxon>Bacillota</taxon>
        <taxon>Clostridia</taxon>
        <taxon>Lachnospirales</taxon>
        <taxon>Lachnospiraceae</taxon>
        <taxon>Blautia</taxon>
    </lineage>
</organism>
<reference evidence="1 2" key="1">
    <citation type="submission" date="2024-04" db="EMBL/GenBank/DDBJ databases">
        <title>Defined microbial consortia suppress multidrug-resistant proinflammatory Enterobacteriaceae via ecological control.</title>
        <authorList>
            <person name="Furuichi M."/>
            <person name="Kawaguchi T."/>
            <person name="Pust M."/>
            <person name="Yasuma K."/>
            <person name="Plichta D."/>
            <person name="Hasegawa N."/>
            <person name="Ohya T."/>
            <person name="Bhattarai S."/>
            <person name="Sasajima S."/>
            <person name="Aoto Y."/>
            <person name="Tuganbaev T."/>
            <person name="Yaginuma M."/>
            <person name="Ueda M."/>
            <person name="Okahashi N."/>
            <person name="Amafuji K."/>
            <person name="Kiridooshi Y."/>
            <person name="Sugita K."/>
            <person name="Strazar M."/>
            <person name="Skelly A."/>
            <person name="Suda W."/>
            <person name="Hattori M."/>
            <person name="Nakamoto N."/>
            <person name="Caballero S."/>
            <person name="Norman J."/>
            <person name="Olle B."/>
            <person name="Tanoue T."/>
            <person name="Arita M."/>
            <person name="Bucci V."/>
            <person name="Atarashi K."/>
            <person name="Xavier R."/>
            <person name="Honda K."/>
        </authorList>
    </citation>
    <scope>NUCLEOTIDE SEQUENCE [LARGE SCALE GENOMIC DNA]</scope>
    <source>
        <strain evidence="2">k04-0078-D8-1</strain>
    </source>
</reference>
<accession>A0ABQ0BGF0</accession>
<proteinExistence type="predicted"/>